<name>A0A934S2A4_9BACT</name>
<evidence type="ECO:0000313" key="6">
    <source>
        <dbReference type="EMBL" id="MBK1879764.1"/>
    </source>
</evidence>
<proteinExistence type="inferred from homology"/>
<dbReference type="PROSITE" id="PS00149">
    <property type="entry name" value="SULFATASE_2"/>
    <property type="match status" value="1"/>
</dbReference>
<keyword evidence="2" id="KW-0479">Metal-binding</keyword>
<dbReference type="Gene3D" id="3.30.1120.10">
    <property type="match status" value="1"/>
</dbReference>
<dbReference type="GO" id="GO:0004065">
    <property type="term" value="F:arylsulfatase activity"/>
    <property type="evidence" value="ECO:0007669"/>
    <property type="project" value="TreeGrafter"/>
</dbReference>
<keyword evidence="3" id="KW-0378">Hydrolase</keyword>
<dbReference type="InterPro" id="IPR000917">
    <property type="entry name" value="Sulfatase_N"/>
</dbReference>
<evidence type="ECO:0000256" key="2">
    <source>
        <dbReference type="ARBA" id="ARBA00022723"/>
    </source>
</evidence>
<reference evidence="6" key="1">
    <citation type="submission" date="2021-01" db="EMBL/GenBank/DDBJ databases">
        <title>Modified the classification status of verrucomicrobia.</title>
        <authorList>
            <person name="Feng X."/>
        </authorList>
    </citation>
    <scope>NUCLEOTIDE SEQUENCE</scope>
    <source>
        <strain evidence="6">KCTC 13126</strain>
    </source>
</reference>
<evidence type="ECO:0000256" key="1">
    <source>
        <dbReference type="ARBA" id="ARBA00008779"/>
    </source>
</evidence>
<dbReference type="RefSeq" id="WP_200357977.1">
    <property type="nucleotide sequence ID" value="NZ_JAENIL010000057.1"/>
</dbReference>
<dbReference type="AlphaFoldDB" id="A0A934S2A4"/>
<evidence type="ECO:0000313" key="7">
    <source>
        <dbReference type="Proteomes" id="UP000617628"/>
    </source>
</evidence>
<dbReference type="InterPro" id="IPR017850">
    <property type="entry name" value="Alkaline_phosphatase_core_sf"/>
</dbReference>
<keyword evidence="7" id="KW-1185">Reference proteome</keyword>
<dbReference type="PANTHER" id="PTHR42693">
    <property type="entry name" value="ARYLSULFATASE FAMILY MEMBER"/>
    <property type="match status" value="1"/>
</dbReference>
<dbReference type="EMBL" id="JAENIL010000057">
    <property type="protein sequence ID" value="MBK1879764.1"/>
    <property type="molecule type" value="Genomic_DNA"/>
</dbReference>
<dbReference type="PANTHER" id="PTHR42693:SF53">
    <property type="entry name" value="ENDO-4-O-SULFATASE"/>
    <property type="match status" value="1"/>
</dbReference>
<dbReference type="InterPro" id="IPR050738">
    <property type="entry name" value="Sulfatase"/>
</dbReference>
<dbReference type="Pfam" id="PF00884">
    <property type="entry name" value="Sulfatase"/>
    <property type="match status" value="1"/>
</dbReference>
<gene>
    <name evidence="6" type="ORF">JIN87_22955</name>
</gene>
<evidence type="ECO:0000256" key="4">
    <source>
        <dbReference type="ARBA" id="ARBA00022837"/>
    </source>
</evidence>
<dbReference type="GO" id="GO:0046872">
    <property type="term" value="F:metal ion binding"/>
    <property type="evidence" value="ECO:0007669"/>
    <property type="project" value="UniProtKB-KW"/>
</dbReference>
<accession>A0A934S2A4</accession>
<evidence type="ECO:0000259" key="5">
    <source>
        <dbReference type="Pfam" id="PF00884"/>
    </source>
</evidence>
<comment type="similarity">
    <text evidence="1">Belongs to the sulfatase family.</text>
</comment>
<sequence length="548" mass="62581">MTLLLRSIVSVFALFIFAISVCAKSDDRPNLIVILADDMGFSDIGSYGGEIETPALDALADGGMKFSRFYNSARCCPTRASLMTGLHPHQTGIGWMTNPPNTGKMDHGPEFPNYRGFLNRDCVTLAEVLGDNGYATLMSGKWHLGVNDKSRWPLQRGFEKFYGSLAGATNFFYPEHPRGIWLGNEKVQNPESTTDRRYYTTDAFTDYALQFIEEEKANEDRPFFLYLAYTSPHWPLHAHQEEVQKYVGKYSEGWDQLREDRLKRQRELGLIDDKWKLPKRSHKAWEEMSEEKKKDMDLRMAYYAAMIDRMDQNIGKLVDRLKAMGKYENTLILFLSDNGACQEGGKLGGKLDPFDVDAWERTYGTKPSYGEVWANASNTPFRKFKHYTHEGGIGTPMIAHWPKGVKPQKDWYREPAYLIDLAPTFYDLAGTKYPKTYDGRRIADLPGVSLDAAFKGESLEREDPLFFEHEDHAAIMQGDWKLVGSNVSVPGGPNEKKWELYNMKKDRSETNNLAKKKPELVANLAAEWLEWANEVGVYPKPEKRTTDN</sequence>
<dbReference type="Proteomes" id="UP000617628">
    <property type="component" value="Unassembled WGS sequence"/>
</dbReference>
<dbReference type="CDD" id="cd16025">
    <property type="entry name" value="PAS_like"/>
    <property type="match status" value="1"/>
</dbReference>
<protein>
    <submittedName>
        <fullName evidence="6">Arylsulfatase</fullName>
    </submittedName>
</protein>
<evidence type="ECO:0000256" key="3">
    <source>
        <dbReference type="ARBA" id="ARBA00022801"/>
    </source>
</evidence>
<organism evidence="6 7">
    <name type="scientific">Pelagicoccus mobilis</name>
    <dbReference type="NCBI Taxonomy" id="415221"/>
    <lineage>
        <taxon>Bacteria</taxon>
        <taxon>Pseudomonadati</taxon>
        <taxon>Verrucomicrobiota</taxon>
        <taxon>Opitutia</taxon>
        <taxon>Puniceicoccales</taxon>
        <taxon>Pelagicoccaceae</taxon>
        <taxon>Pelagicoccus</taxon>
    </lineage>
</organism>
<comment type="caution">
    <text evidence="6">The sequence shown here is derived from an EMBL/GenBank/DDBJ whole genome shotgun (WGS) entry which is preliminary data.</text>
</comment>
<feature type="domain" description="Sulfatase N-terminal" evidence="5">
    <location>
        <begin position="29"/>
        <end position="430"/>
    </location>
</feature>
<keyword evidence="4" id="KW-0106">Calcium</keyword>
<dbReference type="InterPro" id="IPR024607">
    <property type="entry name" value="Sulfatase_CS"/>
</dbReference>
<dbReference type="SUPFAM" id="SSF53649">
    <property type="entry name" value="Alkaline phosphatase-like"/>
    <property type="match status" value="1"/>
</dbReference>
<dbReference type="Gene3D" id="3.40.720.10">
    <property type="entry name" value="Alkaline Phosphatase, subunit A"/>
    <property type="match status" value="1"/>
</dbReference>
<dbReference type="FunFam" id="3.40.720.10:FF:000047">
    <property type="entry name" value="Arylsulfatase"/>
    <property type="match status" value="1"/>
</dbReference>